<dbReference type="InterPro" id="IPR000644">
    <property type="entry name" value="CBS_dom"/>
</dbReference>
<dbReference type="Gene3D" id="3.10.580.10">
    <property type="entry name" value="CBS-domain"/>
    <property type="match status" value="1"/>
</dbReference>
<sequence>MNVEQILRNKGSRVITIRPQLTLTDAAAALGLHHIGALVVSDESDPILGILSERDIVKAIAARGSHALSETVAANMTKDVIVCTGEATLIDILELMTNKKFRHMPVIENERLIGLISQGDIVKYRMAQIEAEHDEMIDYITTAGEKHVSPS</sequence>
<name>A0ABV0BNX3_9HYPH</name>
<protein>
    <submittedName>
        <fullName evidence="4">CBS domain-containing protein</fullName>
    </submittedName>
</protein>
<proteinExistence type="predicted"/>
<dbReference type="Pfam" id="PF00571">
    <property type="entry name" value="CBS"/>
    <property type="match status" value="2"/>
</dbReference>
<evidence type="ECO:0000313" key="5">
    <source>
        <dbReference type="Proteomes" id="UP001418637"/>
    </source>
</evidence>
<feature type="domain" description="CBS" evidence="3">
    <location>
        <begin position="76"/>
        <end position="135"/>
    </location>
</feature>
<dbReference type="PANTHER" id="PTHR43080:SF2">
    <property type="entry name" value="CBS DOMAIN-CONTAINING PROTEIN"/>
    <property type="match status" value="1"/>
</dbReference>
<comment type="caution">
    <text evidence="4">The sequence shown here is derived from an EMBL/GenBank/DDBJ whole genome shotgun (WGS) entry which is preliminary data.</text>
</comment>
<dbReference type="PANTHER" id="PTHR43080">
    <property type="entry name" value="CBS DOMAIN-CONTAINING PROTEIN CBSX3, MITOCHONDRIAL"/>
    <property type="match status" value="1"/>
</dbReference>
<accession>A0ABV0BNX3</accession>
<evidence type="ECO:0000256" key="2">
    <source>
        <dbReference type="PROSITE-ProRule" id="PRU00703"/>
    </source>
</evidence>
<evidence type="ECO:0000256" key="1">
    <source>
        <dbReference type="ARBA" id="ARBA00023122"/>
    </source>
</evidence>
<dbReference type="EMBL" id="JBBYXI010000003">
    <property type="protein sequence ID" value="MEN3931507.1"/>
    <property type="molecule type" value="Genomic_DNA"/>
</dbReference>
<evidence type="ECO:0000313" key="4">
    <source>
        <dbReference type="EMBL" id="MEN3931507.1"/>
    </source>
</evidence>
<dbReference type="InterPro" id="IPR046342">
    <property type="entry name" value="CBS_dom_sf"/>
</dbReference>
<evidence type="ECO:0000259" key="3">
    <source>
        <dbReference type="PROSITE" id="PS51371"/>
    </source>
</evidence>
<dbReference type="CDD" id="cd04623">
    <property type="entry name" value="CBS_pair_bac_euk"/>
    <property type="match status" value="1"/>
</dbReference>
<dbReference type="RefSeq" id="WP_346337532.1">
    <property type="nucleotide sequence ID" value="NZ_JBBYXI010000003.1"/>
</dbReference>
<dbReference type="Proteomes" id="UP001418637">
    <property type="component" value="Unassembled WGS sequence"/>
</dbReference>
<dbReference type="InterPro" id="IPR051257">
    <property type="entry name" value="Diverse_CBS-Domain"/>
</dbReference>
<keyword evidence="1 2" id="KW-0129">CBS domain</keyword>
<dbReference type="InterPro" id="IPR044725">
    <property type="entry name" value="CBSX3_CBS_dom"/>
</dbReference>
<reference evidence="4 5" key="1">
    <citation type="submission" date="2024-04" db="EMBL/GenBank/DDBJ databases">
        <title>A novel species isolated from cricket.</title>
        <authorList>
            <person name="Wang H.-C."/>
        </authorList>
    </citation>
    <scope>NUCLEOTIDE SEQUENCE [LARGE SCALE GENOMIC DNA]</scope>
    <source>
        <strain evidence="4 5">WL0021</strain>
    </source>
</reference>
<feature type="domain" description="CBS" evidence="3">
    <location>
        <begin position="8"/>
        <end position="68"/>
    </location>
</feature>
<dbReference type="PROSITE" id="PS51371">
    <property type="entry name" value="CBS"/>
    <property type="match status" value="2"/>
</dbReference>
<dbReference type="SMART" id="SM00116">
    <property type="entry name" value="CBS"/>
    <property type="match status" value="2"/>
</dbReference>
<gene>
    <name evidence="4" type="ORF">WJT86_10610</name>
</gene>
<dbReference type="SUPFAM" id="SSF54631">
    <property type="entry name" value="CBS-domain pair"/>
    <property type="match status" value="1"/>
</dbReference>
<organism evidence="4 5">
    <name type="scientific">Hohaiivirga grylli</name>
    <dbReference type="NCBI Taxonomy" id="3133970"/>
    <lineage>
        <taxon>Bacteria</taxon>
        <taxon>Pseudomonadati</taxon>
        <taxon>Pseudomonadota</taxon>
        <taxon>Alphaproteobacteria</taxon>
        <taxon>Hyphomicrobiales</taxon>
        <taxon>Methylobacteriaceae</taxon>
        <taxon>Hohaiivirga</taxon>
    </lineage>
</organism>
<keyword evidence="5" id="KW-1185">Reference proteome</keyword>